<keyword evidence="5" id="KW-1185">Reference proteome</keyword>
<dbReference type="Pfam" id="PF02638">
    <property type="entry name" value="GHL10"/>
    <property type="match status" value="1"/>
</dbReference>
<dbReference type="Proteomes" id="UP000635565">
    <property type="component" value="Unassembled WGS sequence"/>
</dbReference>
<sequence>MTLFREGMRKISAFMLACTVVALIMLPGTSSAGAATNTAQEGNCPTTPQETQYPKRQLRGAWIATVTNIDWPSQPGLSIDTQKQQFISELDQLQALHMNAVFVQVRPTMDAFYPSKYVPWSQYLTGVQGKDPGYDPLAFMLAETHKRNMEFHAWFNPYRVSLQTDVTKLAPNNPARLHPDWVVKYGSGLYFDPGIPAAREFIVQSILEAVRNYDIDGVHFDDYFYPYPIAGQDFPDNATYQQYGAATFANKADWRRNNISKLIHELSEQIKDIKPYVKFGVSPFGVWRNQSDDPTGSATTAGATDYDSLYADTRTWIKNNWLDYIAPQIYWNIGFAPAAYDILVPWWVNEVKGSNVDLYIGQAAYKINANNAVWANPEEMPNQLKLNLQYSQVKGSIFFSMKEITANPLGFTDRLKNDIYRYPALVPTMPWLGGHAPEPVNLKQTDQQANGVQLTWFTPRNSNATYYAVYRFDGRVEHNTCDFNNAQYMLATVHRTADDATTQTFVDTTAQAGQTYTYYVTALDRLHNESNPGHGQTIVLASQQ</sequence>
<evidence type="ECO:0000313" key="4">
    <source>
        <dbReference type="EMBL" id="GHO84418.1"/>
    </source>
</evidence>
<dbReference type="RefSeq" id="WP_201362040.1">
    <property type="nucleotide sequence ID" value="NZ_BNJJ01000006.1"/>
</dbReference>
<comment type="caution">
    <text evidence="4">The sequence shown here is derived from an EMBL/GenBank/DDBJ whole genome shotgun (WGS) entry which is preliminary data.</text>
</comment>
<evidence type="ECO:0000313" key="5">
    <source>
        <dbReference type="Proteomes" id="UP000635565"/>
    </source>
</evidence>
<dbReference type="InterPro" id="IPR003790">
    <property type="entry name" value="GHL10"/>
</dbReference>
<dbReference type="InterPro" id="IPR036116">
    <property type="entry name" value="FN3_sf"/>
</dbReference>
<dbReference type="EMBL" id="BNJJ01000006">
    <property type="protein sequence ID" value="GHO84418.1"/>
    <property type="molecule type" value="Genomic_DNA"/>
</dbReference>
<dbReference type="InterPro" id="IPR013783">
    <property type="entry name" value="Ig-like_fold"/>
</dbReference>
<gene>
    <name evidence="4" type="primary">yngK</name>
    <name evidence="4" type="ORF">KSZ_24240</name>
</gene>
<accession>A0ABQ3VF20</accession>
<protein>
    <recommendedName>
        <fullName evidence="3">Glycosyl hydrolase-like 10 domain-containing protein</fullName>
    </recommendedName>
</protein>
<dbReference type="Gene3D" id="3.20.20.80">
    <property type="entry name" value="Glycosidases"/>
    <property type="match status" value="1"/>
</dbReference>
<evidence type="ECO:0000259" key="3">
    <source>
        <dbReference type="Pfam" id="PF02638"/>
    </source>
</evidence>
<evidence type="ECO:0000256" key="2">
    <source>
        <dbReference type="SAM" id="SignalP"/>
    </source>
</evidence>
<dbReference type="PANTHER" id="PTHR43405:SF1">
    <property type="entry name" value="GLYCOSYL HYDROLASE DIGH"/>
    <property type="match status" value="1"/>
</dbReference>
<proteinExistence type="predicted"/>
<name>A0ABQ3VF20_9CHLR</name>
<feature type="chain" id="PRO_5045835148" description="Glycosyl hydrolase-like 10 domain-containing protein" evidence="2">
    <location>
        <begin position="35"/>
        <end position="544"/>
    </location>
</feature>
<dbReference type="PANTHER" id="PTHR43405">
    <property type="entry name" value="GLYCOSYL HYDROLASE DIGH"/>
    <property type="match status" value="1"/>
</dbReference>
<organism evidence="4 5">
    <name type="scientific">Dictyobacter formicarum</name>
    <dbReference type="NCBI Taxonomy" id="2778368"/>
    <lineage>
        <taxon>Bacteria</taxon>
        <taxon>Bacillati</taxon>
        <taxon>Chloroflexota</taxon>
        <taxon>Ktedonobacteria</taxon>
        <taxon>Ktedonobacterales</taxon>
        <taxon>Dictyobacteraceae</taxon>
        <taxon>Dictyobacter</taxon>
    </lineage>
</organism>
<evidence type="ECO:0000256" key="1">
    <source>
        <dbReference type="ARBA" id="ARBA00022729"/>
    </source>
</evidence>
<reference evidence="4 5" key="1">
    <citation type="journal article" date="2021" name="Int. J. Syst. Evol. Microbiol.">
        <title>Reticulibacter mediterranei gen. nov., sp. nov., within the new family Reticulibacteraceae fam. nov., and Ktedonospora formicarum gen. nov., sp. nov., Ktedonobacter robiniae sp. nov., Dictyobacter formicarum sp. nov. and Dictyobacter arantiisoli sp. nov., belonging to the class Ktedonobacteria.</title>
        <authorList>
            <person name="Yabe S."/>
            <person name="Zheng Y."/>
            <person name="Wang C.M."/>
            <person name="Sakai Y."/>
            <person name="Abe K."/>
            <person name="Yokota A."/>
            <person name="Donadio S."/>
            <person name="Cavaletti L."/>
            <person name="Monciardini P."/>
        </authorList>
    </citation>
    <scope>NUCLEOTIDE SEQUENCE [LARGE SCALE GENOMIC DNA]</scope>
    <source>
        <strain evidence="4 5">SOSP1-9</strain>
    </source>
</reference>
<feature type="signal peptide" evidence="2">
    <location>
        <begin position="1"/>
        <end position="34"/>
    </location>
</feature>
<dbReference type="InterPro" id="IPR052177">
    <property type="entry name" value="Divisome_Glycosyl_Hydrolase"/>
</dbReference>
<feature type="domain" description="Glycosyl hydrolase-like 10" evidence="3">
    <location>
        <begin position="57"/>
        <end position="373"/>
    </location>
</feature>
<dbReference type="SUPFAM" id="SSF49265">
    <property type="entry name" value="Fibronectin type III"/>
    <property type="match status" value="1"/>
</dbReference>
<dbReference type="InterPro" id="IPR017853">
    <property type="entry name" value="GH"/>
</dbReference>
<keyword evidence="1 2" id="KW-0732">Signal</keyword>
<dbReference type="Gene3D" id="2.60.40.10">
    <property type="entry name" value="Immunoglobulins"/>
    <property type="match status" value="1"/>
</dbReference>
<dbReference type="SUPFAM" id="SSF51445">
    <property type="entry name" value="(Trans)glycosidases"/>
    <property type="match status" value="1"/>
</dbReference>